<dbReference type="SMART" id="SM00212">
    <property type="entry name" value="UBCc"/>
    <property type="match status" value="1"/>
</dbReference>
<dbReference type="GO" id="GO:0005524">
    <property type="term" value="F:ATP binding"/>
    <property type="evidence" value="ECO:0007669"/>
    <property type="project" value="UniProtKB-UniRule"/>
</dbReference>
<dbReference type="STRING" id="53468.A0A0R3UBU5"/>
<feature type="domain" description="UBC core" evidence="6">
    <location>
        <begin position="5"/>
        <end position="154"/>
    </location>
</feature>
<organism evidence="7 8">
    <name type="scientific">Mesocestoides corti</name>
    <name type="common">Flatworm</name>
    <dbReference type="NCBI Taxonomy" id="53468"/>
    <lineage>
        <taxon>Eukaryota</taxon>
        <taxon>Metazoa</taxon>
        <taxon>Spiralia</taxon>
        <taxon>Lophotrochozoa</taxon>
        <taxon>Platyhelminthes</taxon>
        <taxon>Cestoda</taxon>
        <taxon>Eucestoda</taxon>
        <taxon>Cyclophyllidea</taxon>
        <taxon>Mesocestoididae</taxon>
        <taxon>Mesocestoides</taxon>
    </lineage>
</organism>
<dbReference type="Gene3D" id="3.10.110.10">
    <property type="entry name" value="Ubiquitin Conjugating Enzyme"/>
    <property type="match status" value="1"/>
</dbReference>
<evidence type="ECO:0000256" key="2">
    <source>
        <dbReference type="ARBA" id="ARBA00022786"/>
    </source>
</evidence>
<evidence type="ECO:0000256" key="1">
    <source>
        <dbReference type="ARBA" id="ARBA00022679"/>
    </source>
</evidence>
<evidence type="ECO:0000259" key="6">
    <source>
        <dbReference type="PROSITE" id="PS50127"/>
    </source>
</evidence>
<gene>
    <name evidence="7" type="ORF">MCOS_LOCUS4394</name>
</gene>
<name>A0A0R3UBU5_MESCO</name>
<evidence type="ECO:0000256" key="4">
    <source>
        <dbReference type="RuleBase" id="RU362109"/>
    </source>
</evidence>
<dbReference type="EMBL" id="UXSR01001591">
    <property type="protein sequence ID" value="VDD78391.1"/>
    <property type="molecule type" value="Genomic_DNA"/>
</dbReference>
<comment type="similarity">
    <text evidence="4">Belongs to the ubiquitin-conjugating enzyme family.</text>
</comment>
<dbReference type="CDD" id="cd23794">
    <property type="entry name" value="UBCc_UBE2F_UBE2M"/>
    <property type="match status" value="1"/>
</dbReference>
<dbReference type="PROSITE" id="PS50127">
    <property type="entry name" value="UBC_2"/>
    <property type="match status" value="1"/>
</dbReference>
<dbReference type="InterPro" id="IPR016135">
    <property type="entry name" value="UBQ-conjugating_enzyme/RWD"/>
</dbReference>
<proteinExistence type="inferred from homology"/>
<feature type="region of interest" description="Disordered" evidence="5">
    <location>
        <begin position="174"/>
        <end position="201"/>
    </location>
</feature>
<evidence type="ECO:0000256" key="3">
    <source>
        <dbReference type="PROSITE-ProRule" id="PRU10133"/>
    </source>
</evidence>
<dbReference type="Pfam" id="PF00179">
    <property type="entry name" value="UQ_con"/>
    <property type="match status" value="1"/>
</dbReference>
<reference evidence="7 8" key="1">
    <citation type="submission" date="2018-10" db="EMBL/GenBank/DDBJ databases">
        <authorList>
            <consortium name="Pathogen Informatics"/>
        </authorList>
    </citation>
    <scope>NUCLEOTIDE SEQUENCE [LARGE SCALE GENOMIC DNA]</scope>
</reference>
<sequence length="201" mass="22168">MVHSATQRSYLKDIQQLYRTIEASTDGQASILSVDEMSVMISLQPKSGNNAHAAFNVEIKCPVSYPRDRPKVTFTSPIFHPNINNNSGGICLNLLSEWLSCYSLLDVVKSLLYLIDNPNFDEANNSFAYLENKVLLAKKTMRVLAGLPVNGKRFAPNKSWCEWAEAHGCLPVGEKEDDEENGEVPAVCVDVGQGSDDEDDG</sequence>
<evidence type="ECO:0000256" key="5">
    <source>
        <dbReference type="SAM" id="MobiDB-lite"/>
    </source>
</evidence>
<dbReference type="OrthoDB" id="9978460at2759"/>
<dbReference type="GO" id="GO:0016740">
    <property type="term" value="F:transferase activity"/>
    <property type="evidence" value="ECO:0007669"/>
    <property type="project" value="UniProtKB-KW"/>
</dbReference>
<dbReference type="InterPro" id="IPR000608">
    <property type="entry name" value="UBC"/>
</dbReference>
<dbReference type="Proteomes" id="UP000267029">
    <property type="component" value="Unassembled WGS sequence"/>
</dbReference>
<dbReference type="SUPFAM" id="SSF54495">
    <property type="entry name" value="UBC-like"/>
    <property type="match status" value="1"/>
</dbReference>
<keyword evidence="1" id="KW-0808">Transferase</keyword>
<keyword evidence="2 4" id="KW-0833">Ubl conjugation pathway</keyword>
<evidence type="ECO:0000313" key="8">
    <source>
        <dbReference type="Proteomes" id="UP000267029"/>
    </source>
</evidence>
<feature type="active site" description="Glycyl thioester intermediate" evidence="3">
    <location>
        <position position="91"/>
    </location>
</feature>
<dbReference type="InterPro" id="IPR023313">
    <property type="entry name" value="UBQ-conjugating_AS"/>
</dbReference>
<protein>
    <recommendedName>
        <fullName evidence="6">UBC core domain-containing protein</fullName>
    </recommendedName>
</protein>
<dbReference type="PANTHER" id="PTHR24068">
    <property type="entry name" value="UBIQUITIN-CONJUGATING ENZYME E2"/>
    <property type="match status" value="1"/>
</dbReference>
<dbReference type="PROSITE" id="PS00183">
    <property type="entry name" value="UBC_1"/>
    <property type="match status" value="1"/>
</dbReference>
<keyword evidence="4" id="KW-0547">Nucleotide-binding</keyword>
<accession>A0A0R3UBU5</accession>
<evidence type="ECO:0000313" key="7">
    <source>
        <dbReference type="EMBL" id="VDD78391.1"/>
    </source>
</evidence>
<keyword evidence="8" id="KW-1185">Reference proteome</keyword>
<feature type="non-terminal residue" evidence="7">
    <location>
        <position position="201"/>
    </location>
</feature>
<keyword evidence="4" id="KW-0067">ATP-binding</keyword>
<dbReference type="AlphaFoldDB" id="A0A0R3UBU5"/>